<evidence type="ECO:0000313" key="3">
    <source>
        <dbReference type="EMBL" id="MFC4077122.1"/>
    </source>
</evidence>
<name>A0ABV8JGU6_9BACL</name>
<reference evidence="4" key="1">
    <citation type="journal article" date="2019" name="Int. J. Syst. Evol. Microbiol.">
        <title>The Global Catalogue of Microorganisms (GCM) 10K type strain sequencing project: providing services to taxonomists for standard genome sequencing and annotation.</title>
        <authorList>
            <consortium name="The Broad Institute Genomics Platform"/>
            <consortium name="The Broad Institute Genome Sequencing Center for Infectious Disease"/>
            <person name="Wu L."/>
            <person name="Ma J."/>
        </authorList>
    </citation>
    <scope>NUCLEOTIDE SEQUENCE [LARGE SCALE GENOMIC DNA]</scope>
    <source>
        <strain evidence="4">IBRC-M 10813</strain>
    </source>
</reference>
<dbReference type="SUPFAM" id="SSF52038">
    <property type="entry name" value="Barstar-related"/>
    <property type="match status" value="1"/>
</dbReference>
<organism evidence="3 4">
    <name type="scientific">Salinithrix halophila</name>
    <dbReference type="NCBI Taxonomy" id="1485204"/>
    <lineage>
        <taxon>Bacteria</taxon>
        <taxon>Bacillati</taxon>
        <taxon>Bacillota</taxon>
        <taxon>Bacilli</taxon>
        <taxon>Bacillales</taxon>
        <taxon>Thermoactinomycetaceae</taxon>
        <taxon>Salinithrix</taxon>
    </lineage>
</organism>
<dbReference type="Proteomes" id="UP001595843">
    <property type="component" value="Unassembled WGS sequence"/>
</dbReference>
<evidence type="ECO:0000256" key="1">
    <source>
        <dbReference type="ARBA" id="ARBA00006845"/>
    </source>
</evidence>
<dbReference type="EMBL" id="JBHSAP010000009">
    <property type="protein sequence ID" value="MFC4077122.1"/>
    <property type="molecule type" value="Genomic_DNA"/>
</dbReference>
<evidence type="ECO:0000313" key="4">
    <source>
        <dbReference type="Proteomes" id="UP001595843"/>
    </source>
</evidence>
<dbReference type="InterPro" id="IPR035905">
    <property type="entry name" value="Barstar-like_sf"/>
</dbReference>
<keyword evidence="4" id="KW-1185">Reference proteome</keyword>
<comment type="caution">
    <text evidence="3">The sequence shown here is derived from an EMBL/GenBank/DDBJ whole genome shotgun (WGS) entry which is preliminary data.</text>
</comment>
<sequence length="69" mass="8255">MLECLSMKRLLLDGREIKGVEQLHDILTRELQLPDYYGRNLDALWLCRLTVKNRMGKFQRIKRHLRGVC</sequence>
<dbReference type="RefSeq" id="WP_380704662.1">
    <property type="nucleotide sequence ID" value="NZ_JBHSAP010000009.1"/>
</dbReference>
<gene>
    <name evidence="3" type="ORF">ACFOUO_09880</name>
</gene>
<proteinExistence type="inferred from homology"/>
<dbReference type="Pfam" id="PF01337">
    <property type="entry name" value="Barstar"/>
    <property type="match status" value="1"/>
</dbReference>
<protein>
    <submittedName>
        <fullName evidence="3">Barstar family protein</fullName>
    </submittedName>
</protein>
<evidence type="ECO:0000259" key="2">
    <source>
        <dbReference type="Pfam" id="PF01337"/>
    </source>
</evidence>
<feature type="domain" description="Barstar (barnase inhibitor)" evidence="2">
    <location>
        <begin position="8"/>
        <end position="47"/>
    </location>
</feature>
<comment type="similarity">
    <text evidence="1">Belongs to the barstar family.</text>
</comment>
<dbReference type="Gene3D" id="3.30.370.10">
    <property type="entry name" value="Barstar-like"/>
    <property type="match status" value="1"/>
</dbReference>
<dbReference type="InterPro" id="IPR000468">
    <property type="entry name" value="Barstar"/>
</dbReference>
<accession>A0ABV8JGU6</accession>